<feature type="domain" description="GGDEF" evidence="2">
    <location>
        <begin position="87"/>
        <end position="223"/>
    </location>
</feature>
<dbReference type="Proteomes" id="UP000051295">
    <property type="component" value="Unassembled WGS sequence"/>
</dbReference>
<dbReference type="PATRIC" id="fig|1641875.4.peg.3839"/>
<dbReference type="Pfam" id="PF00990">
    <property type="entry name" value="GGDEF"/>
    <property type="match status" value="1"/>
</dbReference>
<dbReference type="Gene3D" id="3.20.20.450">
    <property type="entry name" value="EAL domain"/>
    <property type="match status" value="1"/>
</dbReference>
<proteinExistence type="predicted"/>
<dbReference type="GO" id="GO:0071111">
    <property type="term" value="F:cyclic-guanylate-specific phosphodiesterase activity"/>
    <property type="evidence" value="ECO:0007669"/>
    <property type="project" value="InterPro"/>
</dbReference>
<dbReference type="PANTHER" id="PTHR33121">
    <property type="entry name" value="CYCLIC DI-GMP PHOSPHODIESTERASE PDEF"/>
    <property type="match status" value="1"/>
</dbReference>
<evidence type="ECO:0000259" key="2">
    <source>
        <dbReference type="PROSITE" id="PS50887"/>
    </source>
</evidence>
<dbReference type="SMART" id="SM00267">
    <property type="entry name" value="GGDEF"/>
    <property type="match status" value="1"/>
</dbReference>
<dbReference type="Pfam" id="PF00563">
    <property type="entry name" value="EAL"/>
    <property type="match status" value="1"/>
</dbReference>
<dbReference type="InterPro" id="IPR043128">
    <property type="entry name" value="Rev_trsase/Diguanyl_cyclase"/>
</dbReference>
<evidence type="ECO:0000313" key="4">
    <source>
        <dbReference type="Proteomes" id="UP000051295"/>
    </source>
</evidence>
<name>A0A0T5NWT0_9RHOB</name>
<dbReference type="SMART" id="SM00052">
    <property type="entry name" value="EAL"/>
    <property type="match status" value="1"/>
</dbReference>
<dbReference type="PANTHER" id="PTHR33121:SF70">
    <property type="entry name" value="SIGNALING PROTEIN YKOW"/>
    <property type="match status" value="1"/>
</dbReference>
<feature type="domain" description="EAL" evidence="1">
    <location>
        <begin position="232"/>
        <end position="487"/>
    </location>
</feature>
<dbReference type="SUPFAM" id="SSF55073">
    <property type="entry name" value="Nucleotide cyclase"/>
    <property type="match status" value="1"/>
</dbReference>
<gene>
    <name evidence="3" type="ORF">XM53_07270</name>
</gene>
<dbReference type="CDD" id="cd01948">
    <property type="entry name" value="EAL"/>
    <property type="match status" value="1"/>
</dbReference>
<evidence type="ECO:0000313" key="3">
    <source>
        <dbReference type="EMBL" id="KRS13380.1"/>
    </source>
</evidence>
<dbReference type="EMBL" id="LAXJ01000006">
    <property type="protein sequence ID" value="KRS13380.1"/>
    <property type="molecule type" value="Genomic_DNA"/>
</dbReference>
<protein>
    <submittedName>
        <fullName evidence="3">Diguanylate cyclase</fullName>
    </submittedName>
</protein>
<dbReference type="PROSITE" id="PS50883">
    <property type="entry name" value="EAL"/>
    <property type="match status" value="1"/>
</dbReference>
<dbReference type="InterPro" id="IPR000160">
    <property type="entry name" value="GGDEF_dom"/>
</dbReference>
<dbReference type="AlphaFoldDB" id="A0A0T5NWT0"/>
<comment type="caution">
    <text evidence="3">The sequence shown here is derived from an EMBL/GenBank/DDBJ whole genome shotgun (WGS) entry which is preliminary data.</text>
</comment>
<sequence>MRHNVSSFRFSIATVLTGPQALAFLPALVLGGFWLGGEPVLLALALAVPLVLAWVRTTAPPYSPPEREDDFERTLQETLDLARNCLRRTGCAIVEIDDYETLLDRHGAAAAERVGARVADRLKSVLREQDTLLALSNGQFGIVFAPVRQLDSEAGLKLATRLQAAVEEPISLDAATIYVSASVGFCLDSFVRGGTGRELSDAAAIALIEARRHAPSAIRAYSPELHRALPIAGQAATEILTALADGQIQAWFQPQISTDTGHISGFEALARWEHPERGLIPPAEFLPLLQKLGKTDILGTEILRDALGALQSWDEAGFDIPQIGVNFSADELRDPKLVDRLQWELDRFDIAPPRLAVEILENVVAYSPEDTIVRNIRRMADLGCRIDLDDFGTGHASISSIRRFAVHRLKIDRSFVKKVDRDVEQQRMVNAIQLMAEQLDLDTIAEGVETAGEHAMLAQLGVGHVQGFGIARPMPATKTFEWITDHMTRVQTPPRIGHTAG</sequence>
<reference evidence="3 4" key="1">
    <citation type="submission" date="2015-04" db="EMBL/GenBank/DDBJ databases">
        <title>The draft genome sequence of Roseovarius sp.R12b.</title>
        <authorList>
            <person name="Li G."/>
            <person name="Lai Q."/>
            <person name="Shao Z."/>
            <person name="Yan P."/>
        </authorList>
    </citation>
    <scope>NUCLEOTIDE SEQUENCE [LARGE SCALE GENOMIC DNA]</scope>
    <source>
        <strain evidence="3 4">R12B</strain>
    </source>
</reference>
<dbReference type="STRING" id="1641875.XM53_07270"/>
<dbReference type="InterPro" id="IPR035919">
    <property type="entry name" value="EAL_sf"/>
</dbReference>
<organism evidence="3 4">
    <name type="scientific">Roseovarius atlanticus</name>
    <dbReference type="NCBI Taxonomy" id="1641875"/>
    <lineage>
        <taxon>Bacteria</taxon>
        <taxon>Pseudomonadati</taxon>
        <taxon>Pseudomonadota</taxon>
        <taxon>Alphaproteobacteria</taxon>
        <taxon>Rhodobacterales</taxon>
        <taxon>Roseobacteraceae</taxon>
        <taxon>Roseovarius</taxon>
    </lineage>
</organism>
<accession>A0A0T5NWT0</accession>
<evidence type="ECO:0000259" key="1">
    <source>
        <dbReference type="PROSITE" id="PS50883"/>
    </source>
</evidence>
<dbReference type="SUPFAM" id="SSF141868">
    <property type="entry name" value="EAL domain-like"/>
    <property type="match status" value="1"/>
</dbReference>
<dbReference type="InterPro" id="IPR001633">
    <property type="entry name" value="EAL_dom"/>
</dbReference>
<dbReference type="PROSITE" id="PS50887">
    <property type="entry name" value="GGDEF"/>
    <property type="match status" value="1"/>
</dbReference>
<dbReference type="OrthoDB" id="9814202at2"/>
<dbReference type="RefSeq" id="WP_057791809.1">
    <property type="nucleotide sequence ID" value="NZ_LAXJ01000006.1"/>
</dbReference>
<dbReference type="InterPro" id="IPR029787">
    <property type="entry name" value="Nucleotide_cyclase"/>
</dbReference>
<dbReference type="InterPro" id="IPR050706">
    <property type="entry name" value="Cyclic-di-GMP_PDE-like"/>
</dbReference>
<dbReference type="Gene3D" id="3.30.70.270">
    <property type="match status" value="1"/>
</dbReference>
<keyword evidence="4" id="KW-1185">Reference proteome</keyword>